<feature type="transmembrane region" description="Helical" evidence="13">
    <location>
        <begin position="7"/>
        <end position="24"/>
    </location>
</feature>
<keyword evidence="3" id="KW-0285">Flavoprotein</keyword>
<gene>
    <name evidence="15" type="ORF">US96_C0010G0005</name>
</gene>
<dbReference type="PROSITE" id="PS51384">
    <property type="entry name" value="FAD_FR"/>
    <property type="match status" value="1"/>
</dbReference>
<evidence type="ECO:0000256" key="8">
    <source>
        <dbReference type="ARBA" id="ARBA00022989"/>
    </source>
</evidence>
<organism evidence="15 16">
    <name type="scientific">Candidatus Woesebacteria bacterium GW2011_GWB1_38_5b</name>
    <dbReference type="NCBI Taxonomy" id="1618569"/>
    <lineage>
        <taxon>Bacteria</taxon>
        <taxon>Candidatus Woeseibacteriota</taxon>
    </lineage>
</organism>
<dbReference type="Gene3D" id="3.40.50.80">
    <property type="entry name" value="Nucleotide-binding domain of ferredoxin-NADP reductase (FNR) module"/>
    <property type="match status" value="1"/>
</dbReference>
<dbReference type="SUPFAM" id="SSF63380">
    <property type="entry name" value="Riboflavin synthase domain-like"/>
    <property type="match status" value="1"/>
</dbReference>
<dbReference type="InterPro" id="IPR013112">
    <property type="entry name" value="FAD-bd_8"/>
</dbReference>
<feature type="transmembrane region" description="Helical" evidence="13">
    <location>
        <begin position="148"/>
        <end position="167"/>
    </location>
</feature>
<reference evidence="15 16" key="1">
    <citation type="journal article" date="2015" name="Nature">
        <title>rRNA introns, odd ribosomes, and small enigmatic genomes across a large radiation of phyla.</title>
        <authorList>
            <person name="Brown C.T."/>
            <person name="Hug L.A."/>
            <person name="Thomas B.C."/>
            <person name="Sharon I."/>
            <person name="Castelle C.J."/>
            <person name="Singh A."/>
            <person name="Wilkins M.J."/>
            <person name="Williams K.H."/>
            <person name="Banfield J.F."/>
        </authorList>
    </citation>
    <scope>NUCLEOTIDE SEQUENCE [LARGE SCALE GENOMIC DNA]</scope>
</reference>
<keyword evidence="9" id="KW-0560">Oxidoreductase</keyword>
<dbReference type="Gene3D" id="2.40.30.10">
    <property type="entry name" value="Translation factors"/>
    <property type="match status" value="1"/>
</dbReference>
<dbReference type="Pfam" id="PF00175">
    <property type="entry name" value="NAD_binding_1"/>
    <property type="match status" value="1"/>
</dbReference>
<dbReference type="PANTHER" id="PTHR47354">
    <property type="entry name" value="NADH OXIDOREDUCTASE HCR"/>
    <property type="match status" value="1"/>
</dbReference>
<evidence type="ECO:0000256" key="13">
    <source>
        <dbReference type="SAM" id="Phobius"/>
    </source>
</evidence>
<dbReference type="InterPro" id="IPR001433">
    <property type="entry name" value="OxRdtase_FAD/NAD-bd"/>
</dbReference>
<name>A0A0G0MP86_9BACT</name>
<evidence type="ECO:0000256" key="4">
    <source>
        <dbReference type="ARBA" id="ARBA00022692"/>
    </source>
</evidence>
<keyword evidence="4 13" id="KW-0812">Transmembrane</keyword>
<evidence type="ECO:0000256" key="12">
    <source>
        <dbReference type="ARBA" id="ARBA00023136"/>
    </source>
</evidence>
<comment type="caution">
    <text evidence="15">The sequence shown here is derived from an EMBL/GenBank/DDBJ whole genome shotgun (WGS) entry which is preliminary data.</text>
</comment>
<dbReference type="SUPFAM" id="SSF52343">
    <property type="entry name" value="Ferredoxin reductase-like, C-terminal NADP-linked domain"/>
    <property type="match status" value="1"/>
</dbReference>
<comment type="subcellular location">
    <subcellularLocation>
        <location evidence="2">Membrane</location>
        <topology evidence="2">Multi-pass membrane protein</topology>
    </subcellularLocation>
</comment>
<accession>A0A0G0MP86</accession>
<dbReference type="GO" id="GO:0050660">
    <property type="term" value="F:flavin adenine dinucleotide binding"/>
    <property type="evidence" value="ECO:0007669"/>
    <property type="project" value="TreeGrafter"/>
</dbReference>
<protein>
    <submittedName>
        <fullName evidence="15">Oxidoreductase</fullName>
    </submittedName>
</protein>
<evidence type="ECO:0000256" key="10">
    <source>
        <dbReference type="ARBA" id="ARBA00023004"/>
    </source>
</evidence>
<dbReference type="Pfam" id="PF01794">
    <property type="entry name" value="Ferric_reduct"/>
    <property type="match status" value="1"/>
</dbReference>
<evidence type="ECO:0000256" key="2">
    <source>
        <dbReference type="ARBA" id="ARBA00004141"/>
    </source>
</evidence>
<dbReference type="Pfam" id="PF08022">
    <property type="entry name" value="FAD_binding_8"/>
    <property type="match status" value="1"/>
</dbReference>
<dbReference type="InterPro" id="IPR050415">
    <property type="entry name" value="MRET"/>
</dbReference>
<dbReference type="Proteomes" id="UP000034181">
    <property type="component" value="Unassembled WGS sequence"/>
</dbReference>
<dbReference type="InterPro" id="IPR013130">
    <property type="entry name" value="Fe3_Rdtase_TM_dom"/>
</dbReference>
<dbReference type="PRINTS" id="PR00371">
    <property type="entry name" value="FPNCR"/>
</dbReference>
<comment type="cofactor">
    <cofactor evidence="1">
        <name>FAD</name>
        <dbReference type="ChEBI" id="CHEBI:57692"/>
    </cofactor>
</comment>
<keyword evidence="12 13" id="KW-0472">Membrane</keyword>
<dbReference type="EMBL" id="LBUZ01000010">
    <property type="protein sequence ID" value="KKQ75489.1"/>
    <property type="molecule type" value="Genomic_DNA"/>
</dbReference>
<evidence type="ECO:0000313" key="15">
    <source>
        <dbReference type="EMBL" id="KKQ75489.1"/>
    </source>
</evidence>
<feature type="transmembrane region" description="Helical" evidence="13">
    <location>
        <begin position="121"/>
        <end position="141"/>
    </location>
</feature>
<dbReference type="PRINTS" id="PR00410">
    <property type="entry name" value="PHEHYDRXLASE"/>
</dbReference>
<dbReference type="GO" id="GO:0016491">
    <property type="term" value="F:oxidoreductase activity"/>
    <property type="evidence" value="ECO:0007669"/>
    <property type="project" value="UniProtKB-KW"/>
</dbReference>
<dbReference type="PANTHER" id="PTHR47354:SF8">
    <property type="entry name" value="1,2-PHENYLACETYL-COA EPOXIDASE, SUBUNIT E"/>
    <property type="match status" value="1"/>
</dbReference>
<evidence type="ECO:0000256" key="1">
    <source>
        <dbReference type="ARBA" id="ARBA00001974"/>
    </source>
</evidence>
<sequence>MKDKRRLLKALFWANVVFIIFIWLRGFTASNIILSLARLCGLMSVNLVLTQFLLIGRIGWIEAYFGHDKLARIHHRVGKYAFYFIILHFCLIIISYARIGRIGLIEQFLILFNSYPDIPKAFIAFLLFIFIVPISIFISRLKLKYETWYFIHLMLYGAVLLAFGHQLKLGADFVSRFNVYYWYGLYIFVLGNFVMWRFVRPIFLFFRHGFYVEKIVRETYEANSFYIKGKNLDNLPREAGQFMILRFLDSNRFWQAHPFSLSSLPDEDYIRATIKNSGDFTSQIHKVKPGTKILLDGFHGIFTSRVLQSKKVVLIAGGVGITPIRSLAEEFGKKGIDTVLLYSNKLVKDIIFKTELEGLSKKYNLKIHHILTEDSPANALSVANGERGRINKERIARLVDDVKDRDAYVCGPVPFMDAVIDMLKELGVKEEQIHFEKFSLH</sequence>
<dbReference type="InterPro" id="IPR001709">
    <property type="entry name" value="Flavoprot_Pyr_Nucl_cyt_Rdtase"/>
</dbReference>
<feature type="transmembrane region" description="Helical" evidence="13">
    <location>
        <begin position="80"/>
        <end position="99"/>
    </location>
</feature>
<evidence type="ECO:0000256" key="11">
    <source>
        <dbReference type="ARBA" id="ARBA00023014"/>
    </source>
</evidence>
<dbReference type="GO" id="GO:0016020">
    <property type="term" value="C:membrane"/>
    <property type="evidence" value="ECO:0007669"/>
    <property type="project" value="UniProtKB-SubCell"/>
</dbReference>
<dbReference type="InterPro" id="IPR017938">
    <property type="entry name" value="Riboflavin_synthase-like_b-brl"/>
</dbReference>
<dbReference type="InterPro" id="IPR017927">
    <property type="entry name" value="FAD-bd_FR_type"/>
</dbReference>
<keyword evidence="8 13" id="KW-1133">Transmembrane helix</keyword>
<keyword evidence="7" id="KW-0274">FAD</keyword>
<evidence type="ECO:0000259" key="14">
    <source>
        <dbReference type="PROSITE" id="PS51384"/>
    </source>
</evidence>
<feature type="transmembrane region" description="Helical" evidence="13">
    <location>
        <begin position="179"/>
        <end position="199"/>
    </location>
</feature>
<evidence type="ECO:0000256" key="6">
    <source>
        <dbReference type="ARBA" id="ARBA00022723"/>
    </source>
</evidence>
<proteinExistence type="predicted"/>
<evidence type="ECO:0000256" key="5">
    <source>
        <dbReference type="ARBA" id="ARBA00022714"/>
    </source>
</evidence>
<keyword evidence="11" id="KW-0411">Iron-sulfur</keyword>
<keyword evidence="5" id="KW-0001">2Fe-2S</keyword>
<keyword evidence="6" id="KW-0479">Metal-binding</keyword>
<feature type="domain" description="FAD-binding FR-type" evidence="14">
    <location>
        <begin position="205"/>
        <end position="305"/>
    </location>
</feature>
<dbReference type="InterPro" id="IPR039261">
    <property type="entry name" value="FNR_nucleotide-bd"/>
</dbReference>
<evidence type="ECO:0000256" key="7">
    <source>
        <dbReference type="ARBA" id="ARBA00022827"/>
    </source>
</evidence>
<dbReference type="GO" id="GO:0051537">
    <property type="term" value="F:2 iron, 2 sulfur cluster binding"/>
    <property type="evidence" value="ECO:0007669"/>
    <property type="project" value="UniProtKB-KW"/>
</dbReference>
<evidence type="ECO:0000256" key="9">
    <source>
        <dbReference type="ARBA" id="ARBA00023002"/>
    </source>
</evidence>
<evidence type="ECO:0000256" key="3">
    <source>
        <dbReference type="ARBA" id="ARBA00022630"/>
    </source>
</evidence>
<dbReference type="GO" id="GO:0046872">
    <property type="term" value="F:metal ion binding"/>
    <property type="evidence" value="ECO:0007669"/>
    <property type="project" value="UniProtKB-KW"/>
</dbReference>
<evidence type="ECO:0000313" key="16">
    <source>
        <dbReference type="Proteomes" id="UP000034181"/>
    </source>
</evidence>
<dbReference type="AlphaFoldDB" id="A0A0G0MP86"/>
<feature type="transmembrane region" description="Helical" evidence="13">
    <location>
        <begin position="36"/>
        <end position="60"/>
    </location>
</feature>
<keyword evidence="10" id="KW-0408">Iron</keyword>